<evidence type="ECO:0000313" key="11">
    <source>
        <dbReference type="EMBL" id="EDQ85937.1"/>
    </source>
</evidence>
<keyword evidence="4" id="KW-0963">Cytoplasm</keyword>
<dbReference type="PROSITE" id="PS51886">
    <property type="entry name" value="TLDC"/>
    <property type="match status" value="1"/>
</dbReference>
<dbReference type="SMART" id="SM00584">
    <property type="entry name" value="TLDc"/>
    <property type="match status" value="1"/>
</dbReference>
<evidence type="ECO:0000256" key="2">
    <source>
        <dbReference type="ARBA" id="ARBA00004371"/>
    </source>
</evidence>
<reference evidence="11 12" key="1">
    <citation type="journal article" date="2008" name="Nature">
        <title>The genome of the choanoflagellate Monosiga brevicollis and the origin of metazoans.</title>
        <authorList>
            <consortium name="JGI Sequencing"/>
            <person name="King N."/>
            <person name="Westbrook M.J."/>
            <person name="Young S.L."/>
            <person name="Kuo A."/>
            <person name="Abedin M."/>
            <person name="Chapman J."/>
            <person name="Fairclough S."/>
            <person name="Hellsten U."/>
            <person name="Isogai Y."/>
            <person name="Letunic I."/>
            <person name="Marr M."/>
            <person name="Pincus D."/>
            <person name="Putnam N."/>
            <person name="Rokas A."/>
            <person name="Wright K.J."/>
            <person name="Zuzow R."/>
            <person name="Dirks W."/>
            <person name="Good M."/>
            <person name="Goodstein D."/>
            <person name="Lemons D."/>
            <person name="Li W."/>
            <person name="Lyons J.B."/>
            <person name="Morris A."/>
            <person name="Nichols S."/>
            <person name="Richter D.J."/>
            <person name="Salamov A."/>
            <person name="Bork P."/>
            <person name="Lim W.A."/>
            <person name="Manning G."/>
            <person name="Miller W.T."/>
            <person name="McGinnis W."/>
            <person name="Shapiro H."/>
            <person name="Tjian R."/>
            <person name="Grigoriev I.V."/>
            <person name="Rokhsar D."/>
        </authorList>
    </citation>
    <scope>NUCLEOTIDE SEQUENCE [LARGE SCALE GENOMIC DNA]</scope>
    <source>
        <strain evidence="12">MX1 / ATCC 50154</strain>
    </source>
</reference>
<dbReference type="GO" id="GO:0005634">
    <property type="term" value="C:nucleus"/>
    <property type="evidence" value="ECO:0000318"/>
    <property type="project" value="GO_Central"/>
</dbReference>
<dbReference type="GO" id="GO:0016020">
    <property type="term" value="C:membrane"/>
    <property type="evidence" value="ECO:0007669"/>
    <property type="project" value="UniProtKB-SubCell"/>
</dbReference>
<evidence type="ECO:0000259" key="10">
    <source>
        <dbReference type="PROSITE" id="PS51886"/>
    </source>
</evidence>
<evidence type="ECO:0000256" key="4">
    <source>
        <dbReference type="ARBA" id="ARBA00022490"/>
    </source>
</evidence>
<evidence type="ECO:0000313" key="12">
    <source>
        <dbReference type="Proteomes" id="UP000001357"/>
    </source>
</evidence>
<organism evidence="11 12">
    <name type="scientific">Monosiga brevicollis</name>
    <name type="common">Choanoflagellate</name>
    <dbReference type="NCBI Taxonomy" id="81824"/>
    <lineage>
        <taxon>Eukaryota</taxon>
        <taxon>Choanoflagellata</taxon>
        <taxon>Craspedida</taxon>
        <taxon>Salpingoecidae</taxon>
        <taxon>Monosiga</taxon>
    </lineage>
</organism>
<evidence type="ECO:0000256" key="3">
    <source>
        <dbReference type="ARBA" id="ARBA00004496"/>
    </source>
</evidence>
<keyword evidence="5" id="KW-0472">Membrane</keyword>
<dbReference type="EMBL" id="CH991569">
    <property type="protein sequence ID" value="EDQ85937.1"/>
    <property type="molecule type" value="Genomic_DNA"/>
</dbReference>
<dbReference type="STRING" id="81824.A9V8V1"/>
<sequence>MGQSGSRDVLLDAAQRRLGTHGSAAEKVWEGISHVRNGQHDGKAVHAIPAEALAAHLGLEAAACQRLIAGAAQDLLPATRALDLSPREEDQIVLPPTTADLLSPEAAFIINANLAGPLQNQWHLLYSSARDGSSFATFSGRITQAGATVLVFRDKQGHVFGGFAPESWSVQPQFFGSNATFLFKLEPELRLYEASGLNDHFMYMNQGMKTMPNGLGFGGQLNYFALYVDAALTNGHSKGKPSTTFKSPSLAASEDFVIDACEAWRVGPSPEQAAGQKSILDGRHEEEALLEMAGRTLHSKQLREPHPEDDE</sequence>
<accession>A9V8V1</accession>
<dbReference type="AlphaFoldDB" id="A9V8V1"/>
<dbReference type="GeneID" id="5894431"/>
<dbReference type="PANTHER" id="PTHR23354:SF131">
    <property type="entry name" value="MTOR-ASSOCIATED PROTEIN MEAK7"/>
    <property type="match status" value="1"/>
</dbReference>
<dbReference type="Proteomes" id="UP000001357">
    <property type="component" value="Unassembled WGS sequence"/>
</dbReference>
<dbReference type="GO" id="GO:0006979">
    <property type="term" value="P:response to oxidative stress"/>
    <property type="evidence" value="ECO:0000318"/>
    <property type="project" value="GO_Central"/>
</dbReference>
<dbReference type="KEGG" id="mbr:MONBRDRAFT_11311"/>
<keyword evidence="6" id="KW-0458">Lysosome</keyword>
<gene>
    <name evidence="11" type="ORF">MONBRDRAFT_11311</name>
</gene>
<dbReference type="InParanoid" id="A9V8V1"/>
<name>A9V8V1_MONBE</name>
<evidence type="ECO:0000256" key="8">
    <source>
        <dbReference type="ARBA" id="ARBA00041780"/>
    </source>
</evidence>
<evidence type="ECO:0000256" key="1">
    <source>
        <dbReference type="ARBA" id="ARBA00004370"/>
    </source>
</evidence>
<dbReference type="InterPro" id="IPR006571">
    <property type="entry name" value="TLDc_dom"/>
</dbReference>
<keyword evidence="12" id="KW-1185">Reference proteome</keyword>
<dbReference type="Pfam" id="PF07534">
    <property type="entry name" value="TLD"/>
    <property type="match status" value="1"/>
</dbReference>
<comment type="subcellular location">
    <subcellularLocation>
        <location evidence="3">Cytoplasm</location>
    </subcellularLocation>
    <subcellularLocation>
        <location evidence="2">Lysosome</location>
    </subcellularLocation>
    <subcellularLocation>
        <location evidence="1">Membrane</location>
    </subcellularLocation>
</comment>
<dbReference type="RefSeq" id="XP_001749131.1">
    <property type="nucleotide sequence ID" value="XM_001749079.1"/>
</dbReference>
<evidence type="ECO:0000256" key="9">
    <source>
        <dbReference type="ARBA" id="ARBA00042134"/>
    </source>
</evidence>
<evidence type="ECO:0000256" key="5">
    <source>
        <dbReference type="ARBA" id="ARBA00023136"/>
    </source>
</evidence>
<dbReference type="GO" id="GO:0005764">
    <property type="term" value="C:lysosome"/>
    <property type="evidence" value="ECO:0007669"/>
    <property type="project" value="UniProtKB-SubCell"/>
</dbReference>
<evidence type="ECO:0000256" key="6">
    <source>
        <dbReference type="ARBA" id="ARBA00023228"/>
    </source>
</evidence>
<dbReference type="eggNOG" id="KOG2557">
    <property type="taxonomic scope" value="Eukaryota"/>
</dbReference>
<proteinExistence type="predicted"/>
<evidence type="ECO:0000256" key="7">
    <source>
        <dbReference type="ARBA" id="ARBA00039594"/>
    </source>
</evidence>
<dbReference type="PANTHER" id="PTHR23354">
    <property type="entry name" value="NUCLEOLAR PROTEIN 7/ESTROGEN RECEPTOR COACTIVATOR-RELATED"/>
    <property type="match status" value="1"/>
</dbReference>
<protein>
    <recommendedName>
        <fullName evidence="7">MTOR-associated protein MEAK7</fullName>
    </recommendedName>
    <alternativeName>
        <fullName evidence="9">TBC/LysM-associated domain-containing protein 1</fullName>
    </alternativeName>
    <alternativeName>
        <fullName evidence="8">TLD domain-containing protein 1</fullName>
    </alternativeName>
</protein>
<feature type="domain" description="TLDc" evidence="10">
    <location>
        <begin position="100"/>
        <end position="267"/>
    </location>
</feature>